<reference evidence="3" key="2">
    <citation type="submission" date="2025-08" db="UniProtKB">
        <authorList>
            <consortium name="RefSeq"/>
        </authorList>
    </citation>
    <scope>IDENTIFICATION</scope>
    <source>
        <tissue evidence="3">Leaf</tissue>
    </source>
</reference>
<dbReference type="CDD" id="cd00303">
    <property type="entry name" value="retropepsin_like"/>
    <property type="match status" value="1"/>
</dbReference>
<feature type="region of interest" description="Disordered" evidence="1">
    <location>
        <begin position="211"/>
        <end position="235"/>
    </location>
</feature>
<evidence type="ECO:0000313" key="2">
    <source>
        <dbReference type="Proteomes" id="UP000087766"/>
    </source>
</evidence>
<dbReference type="RefSeq" id="XP_014511536.1">
    <property type="nucleotide sequence ID" value="XM_014656050.1"/>
</dbReference>
<sequence>MKEKEMQPGCFNEIFKKLGIKILVTESLQQIPEYAKFLKKLLKRKKYLEEDTIEVHGDCSVILQKALPPKVKDPGSFIIPCTFRSHKRGKTLINLGSSINLMLLTVLENIGGLEVKLARISLFMADGSTKRPYGMVEDVMVQTNNLRFLVDFGVLEMEENLEIPIILGSPFMKTAKVMINVDDGTIALKDQEEEVIFNVFNVEQQIQVKKNSRKDACKDAPGTSTKASKPSKKENEVILKAEMKSQGDGAQKGLEKH</sequence>
<dbReference type="Proteomes" id="UP000087766">
    <property type="component" value="Chromosome 8"/>
</dbReference>
<keyword evidence="2" id="KW-1185">Reference proteome</keyword>
<evidence type="ECO:0000313" key="3">
    <source>
        <dbReference type="RefSeq" id="XP_014511536.1"/>
    </source>
</evidence>
<dbReference type="Gene3D" id="2.40.70.10">
    <property type="entry name" value="Acid Proteases"/>
    <property type="match status" value="1"/>
</dbReference>
<name>A0A1S3UZM6_VIGRR</name>
<dbReference type="InterPro" id="IPR021109">
    <property type="entry name" value="Peptidase_aspartic_dom_sf"/>
</dbReference>
<protein>
    <submittedName>
        <fullName evidence="3">Uncharacterized protein LOC106770229</fullName>
    </submittedName>
</protein>
<reference evidence="2" key="1">
    <citation type="journal article" date="2014" name="Nat. Commun.">
        <title>Genome sequence of mungbean and insights into evolution within Vigna species.</title>
        <authorList>
            <person name="Kang Y.J."/>
            <person name="Kim S.K."/>
            <person name="Kim M.Y."/>
            <person name="Lestari P."/>
            <person name="Kim K.H."/>
            <person name="Ha B.K."/>
            <person name="Jun T.H."/>
            <person name="Hwang W.J."/>
            <person name="Lee T."/>
            <person name="Lee J."/>
            <person name="Shim S."/>
            <person name="Yoon M.Y."/>
            <person name="Jang Y.E."/>
            <person name="Han K.S."/>
            <person name="Taeprayoon P."/>
            <person name="Yoon N."/>
            <person name="Somta P."/>
            <person name="Tanya P."/>
            <person name="Kim K.S."/>
            <person name="Gwag J.G."/>
            <person name="Moon J.K."/>
            <person name="Lee Y.H."/>
            <person name="Park B.S."/>
            <person name="Bombarely A."/>
            <person name="Doyle J.J."/>
            <person name="Jackson S.A."/>
            <person name="Schafleitner R."/>
            <person name="Srinives P."/>
            <person name="Varshney R.K."/>
            <person name="Lee S.H."/>
        </authorList>
    </citation>
    <scope>NUCLEOTIDE SEQUENCE [LARGE SCALE GENOMIC DNA]</scope>
    <source>
        <strain evidence="2">cv. VC1973A</strain>
    </source>
</reference>
<gene>
    <name evidence="3" type="primary">LOC106770229</name>
</gene>
<dbReference type="PANTHER" id="PTHR33067">
    <property type="entry name" value="RNA-DIRECTED DNA POLYMERASE-RELATED"/>
    <property type="match status" value="1"/>
</dbReference>
<dbReference type="OrthoDB" id="1744168at2759"/>
<accession>A0A1S3UZM6</accession>
<dbReference type="PANTHER" id="PTHR33067:SF35">
    <property type="entry name" value="ASPARTIC PEPTIDASE DDI1-TYPE DOMAIN-CONTAINING PROTEIN"/>
    <property type="match status" value="1"/>
</dbReference>
<dbReference type="KEGG" id="vra:106770229"/>
<dbReference type="GeneID" id="106770229"/>
<organism evidence="2 3">
    <name type="scientific">Vigna radiata var. radiata</name>
    <name type="common">Mung bean</name>
    <name type="synonym">Phaseolus aureus</name>
    <dbReference type="NCBI Taxonomy" id="3916"/>
    <lineage>
        <taxon>Eukaryota</taxon>
        <taxon>Viridiplantae</taxon>
        <taxon>Streptophyta</taxon>
        <taxon>Embryophyta</taxon>
        <taxon>Tracheophyta</taxon>
        <taxon>Spermatophyta</taxon>
        <taxon>Magnoliopsida</taxon>
        <taxon>eudicotyledons</taxon>
        <taxon>Gunneridae</taxon>
        <taxon>Pentapetalae</taxon>
        <taxon>rosids</taxon>
        <taxon>fabids</taxon>
        <taxon>Fabales</taxon>
        <taxon>Fabaceae</taxon>
        <taxon>Papilionoideae</taxon>
        <taxon>50 kb inversion clade</taxon>
        <taxon>NPAAA clade</taxon>
        <taxon>indigoferoid/millettioid clade</taxon>
        <taxon>Phaseoleae</taxon>
        <taxon>Vigna</taxon>
    </lineage>
</organism>
<evidence type="ECO:0000256" key="1">
    <source>
        <dbReference type="SAM" id="MobiDB-lite"/>
    </source>
</evidence>
<dbReference type="AlphaFoldDB" id="A0A1S3UZM6"/>
<proteinExistence type="predicted"/>